<dbReference type="GO" id="GO:0016491">
    <property type="term" value="F:oxidoreductase activity"/>
    <property type="evidence" value="ECO:0007669"/>
    <property type="project" value="UniProtKB-KW"/>
</dbReference>
<dbReference type="Pfam" id="PF00106">
    <property type="entry name" value="adh_short"/>
    <property type="match status" value="1"/>
</dbReference>
<proteinExistence type="inferred from homology"/>
<evidence type="ECO:0000256" key="2">
    <source>
        <dbReference type="ARBA" id="ARBA00022857"/>
    </source>
</evidence>
<accession>A0A0D0C7N0</accession>
<keyword evidence="5" id="KW-1185">Reference proteome</keyword>
<keyword evidence="3" id="KW-0560">Oxidoreductase</keyword>
<organism evidence="4 5">
    <name type="scientific">Collybiopsis luxurians FD-317 M1</name>
    <dbReference type="NCBI Taxonomy" id="944289"/>
    <lineage>
        <taxon>Eukaryota</taxon>
        <taxon>Fungi</taxon>
        <taxon>Dikarya</taxon>
        <taxon>Basidiomycota</taxon>
        <taxon>Agaricomycotina</taxon>
        <taxon>Agaricomycetes</taxon>
        <taxon>Agaricomycetidae</taxon>
        <taxon>Agaricales</taxon>
        <taxon>Marasmiineae</taxon>
        <taxon>Omphalotaceae</taxon>
        <taxon>Collybiopsis</taxon>
        <taxon>Collybiopsis luxurians</taxon>
    </lineage>
</organism>
<dbReference type="EMBL" id="KN834762">
    <property type="protein sequence ID" value="KIK64216.1"/>
    <property type="molecule type" value="Genomic_DNA"/>
</dbReference>
<dbReference type="Proteomes" id="UP000053593">
    <property type="component" value="Unassembled WGS sequence"/>
</dbReference>
<reference evidence="4 5" key="1">
    <citation type="submission" date="2014-04" db="EMBL/GenBank/DDBJ databases">
        <title>Evolutionary Origins and Diversification of the Mycorrhizal Mutualists.</title>
        <authorList>
            <consortium name="DOE Joint Genome Institute"/>
            <consortium name="Mycorrhizal Genomics Consortium"/>
            <person name="Kohler A."/>
            <person name="Kuo A."/>
            <person name="Nagy L.G."/>
            <person name="Floudas D."/>
            <person name="Copeland A."/>
            <person name="Barry K.W."/>
            <person name="Cichocki N."/>
            <person name="Veneault-Fourrey C."/>
            <person name="LaButti K."/>
            <person name="Lindquist E.A."/>
            <person name="Lipzen A."/>
            <person name="Lundell T."/>
            <person name="Morin E."/>
            <person name="Murat C."/>
            <person name="Riley R."/>
            <person name="Ohm R."/>
            <person name="Sun H."/>
            <person name="Tunlid A."/>
            <person name="Henrissat B."/>
            <person name="Grigoriev I.V."/>
            <person name="Hibbett D.S."/>
            <person name="Martin F."/>
        </authorList>
    </citation>
    <scope>NUCLEOTIDE SEQUENCE [LARGE SCALE GENOMIC DNA]</scope>
    <source>
        <strain evidence="4 5">FD-317 M1</strain>
    </source>
</reference>
<dbReference type="PANTHER" id="PTHR24320:SF282">
    <property type="entry name" value="WW DOMAIN-CONTAINING OXIDOREDUCTASE"/>
    <property type="match status" value="1"/>
</dbReference>
<evidence type="ECO:0000313" key="5">
    <source>
        <dbReference type="Proteomes" id="UP000053593"/>
    </source>
</evidence>
<protein>
    <recommendedName>
        <fullName evidence="6">NAD(P)-binding protein</fullName>
    </recommendedName>
</protein>
<dbReference type="PRINTS" id="PR00081">
    <property type="entry name" value="GDHRDH"/>
</dbReference>
<dbReference type="SUPFAM" id="SSF51735">
    <property type="entry name" value="NAD(P)-binding Rossmann-fold domains"/>
    <property type="match status" value="1"/>
</dbReference>
<evidence type="ECO:0000313" key="4">
    <source>
        <dbReference type="EMBL" id="KIK64216.1"/>
    </source>
</evidence>
<comment type="similarity">
    <text evidence="1">Belongs to the short-chain dehydrogenases/reductases (SDR) family.</text>
</comment>
<dbReference type="OrthoDB" id="191139at2759"/>
<keyword evidence="2" id="KW-0521">NADP</keyword>
<sequence length="318" mass="35243">MVSIGTILTQVFPPSPKWSVNKIPDLTGKVAIVTGGNVGLGKETCKQLLLKGCTVWLAARSKSKGEEAIAELKKETGKEALFLSLDLSDLKAVKESAEKFKSQSTALHILICNAGVMIPPIDQLTVQGYDLQFGVNVLGHFLFIHKLLPLLKSTSDPVNETRIVWVSSSVQYYFSHHPINYDNLTDTPSRRKVGTSQLYAQSKFITTMLGYHLAKLLAQDQTSNVVCIHLDPGNIQTDLQRHVSTIEKAIMNLIVLKPISLGVLSQLFAATDPEAAQYNGKYLRPWARLGEPNPATKNEAEQQKMWDYCMTVVKEYDD</sequence>
<dbReference type="InterPro" id="IPR002347">
    <property type="entry name" value="SDR_fam"/>
</dbReference>
<dbReference type="InterPro" id="IPR036291">
    <property type="entry name" value="NAD(P)-bd_dom_sf"/>
</dbReference>
<dbReference type="PANTHER" id="PTHR24320">
    <property type="entry name" value="RETINOL DEHYDROGENASE"/>
    <property type="match status" value="1"/>
</dbReference>
<dbReference type="Gene3D" id="3.40.50.720">
    <property type="entry name" value="NAD(P)-binding Rossmann-like Domain"/>
    <property type="match status" value="1"/>
</dbReference>
<gene>
    <name evidence="4" type="ORF">GYMLUDRAFT_95089</name>
</gene>
<evidence type="ECO:0000256" key="1">
    <source>
        <dbReference type="ARBA" id="ARBA00006484"/>
    </source>
</evidence>
<evidence type="ECO:0000256" key="3">
    <source>
        <dbReference type="ARBA" id="ARBA00023002"/>
    </source>
</evidence>
<dbReference type="AlphaFoldDB" id="A0A0D0C7N0"/>
<name>A0A0D0C7N0_9AGAR</name>
<dbReference type="HOGENOM" id="CLU_010194_44_6_1"/>
<evidence type="ECO:0008006" key="6">
    <source>
        <dbReference type="Google" id="ProtNLM"/>
    </source>
</evidence>